<dbReference type="SMR" id="A0A8F5BRU0"/>
<dbReference type="Pfam" id="PF01402">
    <property type="entry name" value="RHH_1"/>
    <property type="match status" value="1"/>
</dbReference>
<dbReference type="GeneID" id="65564651"/>
<proteinExistence type="predicted"/>
<protein>
    <submittedName>
        <fullName evidence="2">Transcriptional regulator, RHH</fullName>
    </submittedName>
</protein>
<evidence type="ECO:0000313" key="3">
    <source>
        <dbReference type="Proteomes" id="UP000694018"/>
    </source>
</evidence>
<dbReference type="KEGG" id="sshi:J5U23_03174"/>
<sequence length="51" mass="5962">MIEKRKDRIVKRLNISISEETYETLQRLKAKTGKTMGQLIEEAVKLLEAEE</sequence>
<dbReference type="Proteomes" id="UP000694018">
    <property type="component" value="Chromosome"/>
</dbReference>
<dbReference type="EMBL" id="CP077717">
    <property type="protein sequence ID" value="QXJ30277.1"/>
    <property type="molecule type" value="Genomic_DNA"/>
</dbReference>
<dbReference type="RefSeq" id="WP_015979196.1">
    <property type="nucleotide sequence ID" value="NZ_CP077717.1"/>
</dbReference>
<dbReference type="AlphaFoldDB" id="A0A8F5BRU0"/>
<name>A0A8F5BRU0_SACSH</name>
<evidence type="ECO:0000313" key="2">
    <source>
        <dbReference type="EMBL" id="QXJ30277.1"/>
    </source>
</evidence>
<feature type="domain" description="Ribbon-helix-helix protein CopG" evidence="1">
    <location>
        <begin position="11"/>
        <end position="51"/>
    </location>
</feature>
<accession>A0A8F5BRU0</accession>
<dbReference type="InterPro" id="IPR002145">
    <property type="entry name" value="CopG"/>
</dbReference>
<organism evidence="2 3">
    <name type="scientific">Saccharolobus shibatae (strain ATCC 51178 / DSM 5389 / JCM 8931 / NBRC 15437 / B12)</name>
    <name type="common">Sulfolobus shibatae</name>
    <dbReference type="NCBI Taxonomy" id="523848"/>
    <lineage>
        <taxon>Archaea</taxon>
        <taxon>Thermoproteota</taxon>
        <taxon>Thermoprotei</taxon>
        <taxon>Sulfolobales</taxon>
        <taxon>Sulfolobaceae</taxon>
        <taxon>Saccharolobus</taxon>
    </lineage>
</organism>
<reference evidence="2" key="1">
    <citation type="journal article" date="2021" name="Environ. Microbiol.">
        <title>New insights into the diversity and evolution of the archaeal mobilome from three complete genomes of Saccharolobus shibatae.</title>
        <authorList>
            <person name="Medvedeva S."/>
            <person name="Brandt D."/>
            <person name="Cvirkaite-Krupovic V."/>
            <person name="Liu Y."/>
            <person name="Severinov K."/>
            <person name="Ishino S."/>
            <person name="Ishino Y."/>
            <person name="Prangishvili D."/>
            <person name="Kalinowski J."/>
            <person name="Krupovic M."/>
        </authorList>
    </citation>
    <scope>NUCLEOTIDE SEQUENCE</scope>
    <source>
        <strain evidence="2">B12</strain>
    </source>
</reference>
<dbReference type="GO" id="GO:0006355">
    <property type="term" value="P:regulation of DNA-templated transcription"/>
    <property type="evidence" value="ECO:0007669"/>
    <property type="project" value="InterPro"/>
</dbReference>
<gene>
    <name evidence="2" type="ORF">J5U23_03174</name>
</gene>
<evidence type="ECO:0000259" key="1">
    <source>
        <dbReference type="Pfam" id="PF01402"/>
    </source>
</evidence>